<gene>
    <name evidence="1" type="ORF">LEP1GSC104_4608</name>
</gene>
<evidence type="ECO:0000313" key="1">
    <source>
        <dbReference type="EMBL" id="EKO25642.1"/>
    </source>
</evidence>
<comment type="caution">
    <text evidence="1">The sequence shown here is derived from an EMBL/GenBank/DDBJ whole genome shotgun (WGS) entry which is preliminary data.</text>
</comment>
<name>A0A0F6HBH6_LEPIR</name>
<proteinExistence type="predicted"/>
<reference evidence="1 2" key="1">
    <citation type="submission" date="2012-09" db="EMBL/GenBank/DDBJ databases">
        <authorList>
            <person name="Harkins D.M."/>
            <person name="Durkin A.S."/>
            <person name="Brinkac L.M."/>
            <person name="Selengut J.D."/>
            <person name="Sanka R."/>
            <person name="DePew J."/>
            <person name="Purushe J."/>
            <person name="Chanthongthip A."/>
            <person name="Lattana O."/>
            <person name="Phetsouvanh R."/>
            <person name="Newton P.N."/>
            <person name="Vinetz J.M."/>
            <person name="Sutton G.G."/>
            <person name="Nelson W.C."/>
            <person name="Fouts D.E."/>
        </authorList>
    </citation>
    <scope>NUCLEOTIDE SEQUENCE [LARGE SCALE GENOMIC DNA]</scope>
    <source>
        <strain evidence="1 2">UI 12621</strain>
    </source>
</reference>
<dbReference type="EMBL" id="AHNQ02000022">
    <property type="protein sequence ID" value="EKO25642.1"/>
    <property type="molecule type" value="Genomic_DNA"/>
</dbReference>
<dbReference type="Proteomes" id="UP000006324">
    <property type="component" value="Unassembled WGS sequence"/>
</dbReference>
<organism evidence="1 2">
    <name type="scientific">Leptospira interrogans str. UI 12621</name>
    <dbReference type="NCBI Taxonomy" id="1049937"/>
    <lineage>
        <taxon>Bacteria</taxon>
        <taxon>Pseudomonadati</taxon>
        <taxon>Spirochaetota</taxon>
        <taxon>Spirochaetia</taxon>
        <taxon>Leptospirales</taxon>
        <taxon>Leptospiraceae</taxon>
        <taxon>Leptospira</taxon>
    </lineage>
</organism>
<evidence type="ECO:0000313" key="2">
    <source>
        <dbReference type="Proteomes" id="UP000006324"/>
    </source>
</evidence>
<protein>
    <submittedName>
        <fullName evidence="1">Uncharacterized protein</fullName>
    </submittedName>
</protein>
<accession>A0A0F6HBH6</accession>
<sequence>MYFSIVLLRIFIWSKFKILLKIFIKSESKNFPIEFLI</sequence>
<dbReference type="AlphaFoldDB" id="A0A0F6HBH6"/>